<comment type="caution">
    <text evidence="1">The sequence shown here is derived from an EMBL/GenBank/DDBJ whole genome shotgun (WGS) entry which is preliminary data.</text>
</comment>
<gene>
    <name evidence="1" type="ORF">HMPREF9473_02791</name>
</gene>
<proteinExistence type="predicted"/>
<evidence type="ECO:0000313" key="2">
    <source>
        <dbReference type="Proteomes" id="UP000005384"/>
    </source>
</evidence>
<accession>G5IH13</accession>
<reference evidence="1 2" key="1">
    <citation type="submission" date="2011-08" db="EMBL/GenBank/DDBJ databases">
        <title>The Genome Sequence of Clostridium hathewayi WAL-18680.</title>
        <authorList>
            <consortium name="The Broad Institute Genome Sequencing Platform"/>
            <person name="Earl A."/>
            <person name="Ward D."/>
            <person name="Feldgarden M."/>
            <person name="Gevers D."/>
            <person name="Finegold S.M."/>
            <person name="Summanen P.H."/>
            <person name="Molitoris D.R."/>
            <person name="Song M."/>
            <person name="Daigneault M."/>
            <person name="Allen-Vercoe E."/>
            <person name="Young S.K."/>
            <person name="Zeng Q."/>
            <person name="Gargeya S."/>
            <person name="Fitzgerald M."/>
            <person name="Haas B."/>
            <person name="Abouelleil A."/>
            <person name="Alvarado L."/>
            <person name="Arachchi H.M."/>
            <person name="Berlin A."/>
            <person name="Brown A."/>
            <person name="Chapman S.B."/>
            <person name="Chen Z."/>
            <person name="Dunbar C."/>
            <person name="Freedman E."/>
            <person name="Gearin G."/>
            <person name="Gellesch M."/>
            <person name="Goldberg J."/>
            <person name="Griggs A."/>
            <person name="Gujja S."/>
            <person name="Heiman D."/>
            <person name="Howarth C."/>
            <person name="Larson L."/>
            <person name="Lui A."/>
            <person name="MacDonald P.J.P."/>
            <person name="Montmayeur A."/>
            <person name="Murphy C."/>
            <person name="Neiman D."/>
            <person name="Pearson M."/>
            <person name="Priest M."/>
            <person name="Roberts A."/>
            <person name="Saif S."/>
            <person name="Shea T."/>
            <person name="Shenoy N."/>
            <person name="Sisk P."/>
            <person name="Stolte C."/>
            <person name="Sykes S."/>
            <person name="Wortman J."/>
            <person name="Nusbaum C."/>
            <person name="Birren B."/>
        </authorList>
    </citation>
    <scope>NUCLEOTIDE SEQUENCE [LARGE SCALE GENOMIC DNA]</scope>
    <source>
        <strain evidence="1 2">WAL-18680</strain>
    </source>
</reference>
<dbReference type="AlphaFoldDB" id="G5IH13"/>
<evidence type="ECO:0000313" key="1">
    <source>
        <dbReference type="EMBL" id="EHI59234.1"/>
    </source>
</evidence>
<sequence length="307" mass="35014">MKYAGQNFGKELMPCMGLAEPVSVAPTEIIELEIRQMYEDFNYVMRDGSWSHFEFQSRDGGVEDLKRFRQYEANVSNTYGVAVTTYVVYTGNVRNPVTSFTEGVNTYRIVPILMGEKDGDQVIARVQEKLSTGEPITKEDLVPLVLTPLMSGTDRIEVRIRTILELLKESEKRVNEELKTEDIKKIESIVYAFANKFLNPVELEHVEEVLKMSLLGQMIFEDGVETGMKRGMETGMKRGMETGMKRGMETGMKHGMETGMKRGMEKSMVKIVTTMLKKNKTVEEIHEDTDIPIEQILKIKESLDNQE</sequence>
<dbReference type="Proteomes" id="UP000005384">
    <property type="component" value="Unassembled WGS sequence"/>
</dbReference>
<dbReference type="PATRIC" id="fig|742737.3.peg.2798"/>
<organism evidence="1 2">
    <name type="scientific">Hungatella hathewayi WAL-18680</name>
    <dbReference type="NCBI Taxonomy" id="742737"/>
    <lineage>
        <taxon>Bacteria</taxon>
        <taxon>Bacillati</taxon>
        <taxon>Bacillota</taxon>
        <taxon>Clostridia</taxon>
        <taxon>Lachnospirales</taxon>
        <taxon>Lachnospiraceae</taxon>
        <taxon>Hungatella</taxon>
    </lineage>
</organism>
<evidence type="ECO:0008006" key="3">
    <source>
        <dbReference type="Google" id="ProtNLM"/>
    </source>
</evidence>
<protein>
    <recommendedName>
        <fullName evidence="3">Transposase (putative) YhgA-like domain-containing protein</fullName>
    </recommendedName>
</protein>
<dbReference type="RefSeq" id="WP_006780770.1">
    <property type="nucleotide sequence ID" value="NZ_CP040506.1"/>
</dbReference>
<keyword evidence="2" id="KW-1185">Reference proteome</keyword>
<name>G5IH13_9FIRM</name>
<dbReference type="EMBL" id="ADLN01000070">
    <property type="protein sequence ID" value="EHI59234.1"/>
    <property type="molecule type" value="Genomic_DNA"/>
</dbReference>
<dbReference type="HOGENOM" id="CLU_067283_0_0_9"/>